<keyword evidence="5" id="KW-1185">Reference proteome</keyword>
<sequence>MSRIQINADQLEAFADQIGRAEQECDHALNAINWHLGSLAANFPGTMPASIENLEADFNYQIKKYKHKLDDVQRLVKLTASSTRQSEQSLAGKVGGFLLEMVGWYDIQRLAGEYDPVTGEKLSAGDKALAGLMLALTIFPPAKAVGVGGKAVSMGVKAGKGAAAKTGFAAIAKTPEVFKGIRNVVSTQKVQKAFKDVYNDVVVAPFSATRQWIANTAKAMGDVRIPSLGKATATAGGPSFNDITVREAFSEAKENIVKMAAETEERWKGFVDKGIDNASVTNKSNLYRGDSLLHSPTRPNGIGKPHISSSGNLVPASKDGLYKGRQVTVTEHILGGYRKGAKSNSPYTSFTNNKNVIGNYGENAIELDLSALRKDIQSGKVKDVVILSPKQIQKLIERDVVSSHFWKNRAINWTKRDNEYLIKGEVPSHYIKVSPKE</sequence>
<dbReference type="InterPro" id="IPR027797">
    <property type="entry name" value="PT-TG_dom"/>
</dbReference>
<evidence type="ECO:0000256" key="2">
    <source>
        <dbReference type="ARBA" id="ARBA00022525"/>
    </source>
</evidence>
<reference evidence="4 5" key="1">
    <citation type="journal article" date="2015" name="Stand. Genomic Sci.">
        <title>Genomic Encyclopedia of Bacterial and Archaeal Type Strains, Phase III: the genomes of soil and plant-associated and newly described type strains.</title>
        <authorList>
            <person name="Whitman W.B."/>
            <person name="Woyke T."/>
            <person name="Klenk H.P."/>
            <person name="Zhou Y."/>
            <person name="Lilburn T.G."/>
            <person name="Beck B.J."/>
            <person name="De Vos P."/>
            <person name="Vandamme P."/>
            <person name="Eisen J.A."/>
            <person name="Garrity G."/>
            <person name="Hugenholtz P."/>
            <person name="Kyrpides N.C."/>
        </authorList>
    </citation>
    <scope>NUCLEOTIDE SEQUENCE [LARGE SCALE GENOMIC DNA]</scope>
    <source>
        <strain evidence="4 5">CV53</strain>
    </source>
</reference>
<dbReference type="Proteomes" id="UP000295689">
    <property type="component" value="Unassembled WGS sequence"/>
</dbReference>
<organism evidence="4 5">
    <name type="scientific">Mesobacillus foraminis</name>
    <dbReference type="NCBI Taxonomy" id="279826"/>
    <lineage>
        <taxon>Bacteria</taxon>
        <taxon>Bacillati</taxon>
        <taxon>Bacillota</taxon>
        <taxon>Bacilli</taxon>
        <taxon>Bacillales</taxon>
        <taxon>Bacillaceae</taxon>
        <taxon>Mesobacillus</taxon>
    </lineage>
</organism>
<evidence type="ECO:0000313" key="5">
    <source>
        <dbReference type="Proteomes" id="UP000295689"/>
    </source>
</evidence>
<dbReference type="InterPro" id="IPR036689">
    <property type="entry name" value="ESAT-6-like_sf"/>
</dbReference>
<evidence type="ECO:0000256" key="1">
    <source>
        <dbReference type="ARBA" id="ARBA00004613"/>
    </source>
</evidence>
<evidence type="ECO:0000313" key="4">
    <source>
        <dbReference type="EMBL" id="TCN26340.1"/>
    </source>
</evidence>
<name>A0A4V2RDW1_9BACI</name>
<dbReference type="SUPFAM" id="SSF140453">
    <property type="entry name" value="EsxAB dimer-like"/>
    <property type="match status" value="1"/>
</dbReference>
<accession>A0A4V2RDW1</accession>
<dbReference type="AlphaFoldDB" id="A0A4V2RDW1"/>
<comment type="subcellular location">
    <subcellularLocation>
        <location evidence="1">Secreted</location>
    </subcellularLocation>
</comment>
<dbReference type="EMBL" id="SLVV01000004">
    <property type="protein sequence ID" value="TCN26340.1"/>
    <property type="molecule type" value="Genomic_DNA"/>
</dbReference>
<dbReference type="Pfam" id="PF14449">
    <property type="entry name" value="PT-TG"/>
    <property type="match status" value="1"/>
</dbReference>
<dbReference type="Gene3D" id="1.10.287.850">
    <property type="entry name" value="HP0062-like domain"/>
    <property type="match status" value="1"/>
</dbReference>
<dbReference type="GO" id="GO:0005576">
    <property type="term" value="C:extracellular region"/>
    <property type="evidence" value="ECO:0007669"/>
    <property type="project" value="UniProtKB-SubCell"/>
</dbReference>
<evidence type="ECO:0000259" key="3">
    <source>
        <dbReference type="Pfam" id="PF14449"/>
    </source>
</evidence>
<dbReference type="RefSeq" id="WP_241993870.1">
    <property type="nucleotide sequence ID" value="NZ_JABUHM010000015.1"/>
</dbReference>
<protein>
    <submittedName>
        <fullName evidence="4">Putative toxin of predicted polymorphic toxin system</fullName>
    </submittedName>
</protein>
<keyword evidence="2" id="KW-0964">Secreted</keyword>
<proteinExistence type="predicted"/>
<comment type="caution">
    <text evidence="4">The sequence shown here is derived from an EMBL/GenBank/DDBJ whole genome shotgun (WGS) entry which is preliminary data.</text>
</comment>
<gene>
    <name evidence="4" type="ORF">EV146_104453</name>
</gene>
<feature type="domain" description="Pre-toxin TG" evidence="3">
    <location>
        <begin position="88"/>
        <end position="160"/>
    </location>
</feature>